<organism evidence="10 11">
    <name type="scientific">Anaerosphaera aminiphila DSM 21120</name>
    <dbReference type="NCBI Taxonomy" id="1120995"/>
    <lineage>
        <taxon>Bacteria</taxon>
        <taxon>Bacillati</taxon>
        <taxon>Bacillota</taxon>
        <taxon>Tissierellia</taxon>
        <taxon>Tissierellales</taxon>
        <taxon>Peptoniphilaceae</taxon>
        <taxon>Anaerosphaera</taxon>
    </lineage>
</organism>
<reference evidence="10 11" key="1">
    <citation type="submission" date="2016-11" db="EMBL/GenBank/DDBJ databases">
        <authorList>
            <person name="Jaros S."/>
            <person name="Januszkiewicz K."/>
            <person name="Wedrychowicz H."/>
        </authorList>
    </citation>
    <scope>NUCLEOTIDE SEQUENCE [LARGE SCALE GENOMIC DNA]</scope>
    <source>
        <strain evidence="10 11">DSM 21120</strain>
    </source>
</reference>
<evidence type="ECO:0000256" key="3">
    <source>
        <dbReference type="ARBA" id="ARBA00022448"/>
    </source>
</evidence>
<evidence type="ECO:0000256" key="2">
    <source>
        <dbReference type="ARBA" id="ARBA00008445"/>
    </source>
</evidence>
<comment type="subcellular location">
    <subcellularLocation>
        <location evidence="9">Cell membrane</location>
        <topology evidence="9">Multi-pass membrane protein</topology>
    </subcellularLocation>
    <subcellularLocation>
        <location evidence="1">Membrane</location>
        <topology evidence="1">Multi-pass membrane protein</topology>
    </subcellularLocation>
</comment>
<dbReference type="NCBIfam" id="TIGR00810">
    <property type="entry name" value="secG"/>
    <property type="match status" value="1"/>
</dbReference>
<evidence type="ECO:0000256" key="8">
    <source>
        <dbReference type="ARBA" id="ARBA00023136"/>
    </source>
</evidence>
<dbReference type="EMBL" id="FQXI01000020">
    <property type="protein sequence ID" value="SHH65985.1"/>
    <property type="molecule type" value="Genomic_DNA"/>
</dbReference>
<evidence type="ECO:0000313" key="11">
    <source>
        <dbReference type="Proteomes" id="UP000184032"/>
    </source>
</evidence>
<dbReference type="InterPro" id="IPR004692">
    <property type="entry name" value="SecG"/>
</dbReference>
<sequence length="74" mass="7800">METFLSIVIAVAALIMIVTVTLMESEQAGLGTLSGEETSAWGEHKGNSKKDIQNRIVVISSIVFGIALLVLAAI</sequence>
<dbReference type="GO" id="GO:0015450">
    <property type="term" value="F:protein-transporting ATPase activity"/>
    <property type="evidence" value="ECO:0007669"/>
    <property type="project" value="UniProtKB-UniRule"/>
</dbReference>
<feature type="transmembrane region" description="Helical" evidence="9">
    <location>
        <begin position="56"/>
        <end position="73"/>
    </location>
</feature>
<keyword evidence="5 9" id="KW-0653">Protein transport</keyword>
<evidence type="ECO:0000256" key="6">
    <source>
        <dbReference type="ARBA" id="ARBA00022989"/>
    </source>
</evidence>
<dbReference type="GO" id="GO:0009306">
    <property type="term" value="P:protein secretion"/>
    <property type="evidence" value="ECO:0007669"/>
    <property type="project" value="UniProtKB-UniRule"/>
</dbReference>
<evidence type="ECO:0000256" key="9">
    <source>
        <dbReference type="RuleBase" id="RU365087"/>
    </source>
</evidence>
<keyword evidence="3 9" id="KW-0813">Transport</keyword>
<dbReference type="STRING" id="1120995.SAMN02745245_01866"/>
<keyword evidence="8 9" id="KW-0472">Membrane</keyword>
<dbReference type="GO" id="GO:0005886">
    <property type="term" value="C:plasma membrane"/>
    <property type="evidence" value="ECO:0007669"/>
    <property type="project" value="UniProtKB-SubCell"/>
</dbReference>
<dbReference type="RefSeq" id="WP_073185636.1">
    <property type="nucleotide sequence ID" value="NZ_FQXI01000020.1"/>
</dbReference>
<dbReference type="AlphaFoldDB" id="A0A1M5USR9"/>
<dbReference type="Pfam" id="PF03840">
    <property type="entry name" value="SecG"/>
    <property type="match status" value="1"/>
</dbReference>
<protein>
    <recommendedName>
        <fullName evidence="9">Protein-export membrane protein SecG</fullName>
    </recommendedName>
</protein>
<feature type="transmembrane region" description="Helical" evidence="9">
    <location>
        <begin position="6"/>
        <end position="23"/>
    </location>
</feature>
<keyword evidence="11" id="KW-1185">Reference proteome</keyword>
<dbReference type="OrthoDB" id="1699155at2"/>
<comment type="similarity">
    <text evidence="2 9">Belongs to the SecG family.</text>
</comment>
<keyword evidence="6 9" id="KW-1133">Transmembrane helix</keyword>
<name>A0A1M5USR9_9FIRM</name>
<dbReference type="Proteomes" id="UP000184032">
    <property type="component" value="Unassembled WGS sequence"/>
</dbReference>
<proteinExistence type="inferred from homology"/>
<evidence type="ECO:0000256" key="1">
    <source>
        <dbReference type="ARBA" id="ARBA00004141"/>
    </source>
</evidence>
<gene>
    <name evidence="10" type="ORF">SAMN02745245_01866</name>
</gene>
<evidence type="ECO:0000256" key="7">
    <source>
        <dbReference type="ARBA" id="ARBA00023010"/>
    </source>
</evidence>
<keyword evidence="9" id="KW-1003">Cell membrane</keyword>
<keyword evidence="7 9" id="KW-0811">Translocation</keyword>
<evidence type="ECO:0000256" key="4">
    <source>
        <dbReference type="ARBA" id="ARBA00022692"/>
    </source>
</evidence>
<evidence type="ECO:0000256" key="5">
    <source>
        <dbReference type="ARBA" id="ARBA00022927"/>
    </source>
</evidence>
<comment type="function">
    <text evidence="9">Involved in protein export. Participates in an early event of protein translocation.</text>
</comment>
<keyword evidence="4 9" id="KW-0812">Transmembrane</keyword>
<evidence type="ECO:0000313" key="10">
    <source>
        <dbReference type="EMBL" id="SHH65985.1"/>
    </source>
</evidence>
<accession>A0A1M5USR9</accession>